<reference evidence="1" key="1">
    <citation type="journal article" date="2014" name="Int. J. Syst. Evol. Microbiol.">
        <title>Complete genome of a new Firmicutes species belonging to the dominant human colonic microbiota ('Ruminococcus bicirculans') reveals two chromosomes and a selective capacity to utilize plant glucans.</title>
        <authorList>
            <consortium name="NISC Comparative Sequencing Program"/>
            <person name="Wegmann U."/>
            <person name="Louis P."/>
            <person name="Goesmann A."/>
            <person name="Henrissat B."/>
            <person name="Duncan S.H."/>
            <person name="Flint H.J."/>
        </authorList>
    </citation>
    <scope>NUCLEOTIDE SEQUENCE</scope>
    <source>
        <strain evidence="1">JCM 17590</strain>
    </source>
</reference>
<sequence>MFVITADQIDSRTGDDLAGAERDRIQSSYGARLALPVDRTAGDELQALTADAETALALALELTRTRAFHVGIGIGPVRSPLPESTREASGPAFFAARDAATRAKRADIRLAIQTQREANGDSARADEAEALLALLLIVRERRSEAGWELFDLIVEGHTQAEAAARLGISAPAASARAKAAHVKAELAAIPALTRLLEQTDLMTRQEP</sequence>
<evidence type="ECO:0000313" key="1">
    <source>
        <dbReference type="EMBL" id="GAA4164195.1"/>
    </source>
</evidence>
<reference evidence="1" key="2">
    <citation type="submission" date="2023-12" db="EMBL/GenBank/DDBJ databases">
        <authorList>
            <person name="Sun Q."/>
            <person name="Inoue M."/>
        </authorList>
    </citation>
    <scope>NUCLEOTIDE SEQUENCE</scope>
    <source>
        <strain evidence="1">JCM 17590</strain>
    </source>
</reference>
<protein>
    <recommendedName>
        <fullName evidence="3">DNA-binding protein</fullName>
    </recommendedName>
</protein>
<organism evidence="1 2">
    <name type="scientific">Gryllotalpicola daejeonensis</name>
    <dbReference type="NCBI Taxonomy" id="993087"/>
    <lineage>
        <taxon>Bacteria</taxon>
        <taxon>Bacillati</taxon>
        <taxon>Actinomycetota</taxon>
        <taxon>Actinomycetes</taxon>
        <taxon>Micrococcales</taxon>
        <taxon>Microbacteriaceae</taxon>
        <taxon>Gryllotalpicola</taxon>
    </lineage>
</organism>
<name>A0ABP7ZM82_9MICO</name>
<dbReference type="RefSeq" id="WP_344792259.1">
    <property type="nucleotide sequence ID" value="NZ_BAABBV010000002.1"/>
</dbReference>
<keyword evidence="2" id="KW-1185">Reference proteome</keyword>
<evidence type="ECO:0008006" key="3">
    <source>
        <dbReference type="Google" id="ProtNLM"/>
    </source>
</evidence>
<dbReference type="EMBL" id="BAABBV010000002">
    <property type="protein sequence ID" value="GAA4164195.1"/>
    <property type="molecule type" value="Genomic_DNA"/>
</dbReference>
<accession>A0ABP7ZM82</accession>
<dbReference type="Proteomes" id="UP001415169">
    <property type="component" value="Unassembled WGS sequence"/>
</dbReference>
<evidence type="ECO:0000313" key="2">
    <source>
        <dbReference type="Proteomes" id="UP001415169"/>
    </source>
</evidence>
<proteinExistence type="predicted"/>
<gene>
    <name evidence="1" type="ORF">GCM10022286_25550</name>
</gene>
<comment type="caution">
    <text evidence="1">The sequence shown here is derived from an EMBL/GenBank/DDBJ whole genome shotgun (WGS) entry which is preliminary data.</text>
</comment>